<feature type="compositionally biased region" description="Polar residues" evidence="1">
    <location>
        <begin position="344"/>
        <end position="353"/>
    </location>
</feature>
<dbReference type="OrthoDB" id="3025629at2759"/>
<comment type="caution">
    <text evidence="3">The sequence shown here is derived from an EMBL/GenBank/DDBJ whole genome shotgun (WGS) entry which is preliminary data.</text>
</comment>
<feature type="compositionally biased region" description="Basic and acidic residues" evidence="1">
    <location>
        <begin position="708"/>
        <end position="730"/>
    </location>
</feature>
<feature type="compositionally biased region" description="Basic and acidic residues" evidence="1">
    <location>
        <begin position="142"/>
        <end position="159"/>
    </location>
</feature>
<evidence type="ECO:0000313" key="4">
    <source>
        <dbReference type="Proteomes" id="UP001140091"/>
    </source>
</evidence>
<feature type="region of interest" description="Disordered" evidence="1">
    <location>
        <begin position="191"/>
        <end position="234"/>
    </location>
</feature>
<sequence length="1047" mass="112440">MANNLGIIVAAWLWHLWSLLRSLASFTTLKPKLPLSSSQSELETGLYSRIDRKQLRKHPDRAHLPRTESPPPSSSSLRNFRFTFEASPSQQSSAPQKVFLPHPSLELKKKPSRRGTRSRESIERKRLRRIARVSDFSPPPEIHVEDWSASNDKGDAQSDVESKPLRIFVFGSGLNSAAPPLDTPHPVPSVIITPSTPTEENASRRSSGLSFMSSMPSTDTATNTVLPANETSSSSDILRNLGQARGYDVPAPATESPFEPVEPETSTESADCCHTARVSVHLSDDSSTSGSAKDNKSLKEGQFVFSDSLTKIAFGPPQRSPADYSLMDQTQAAIAVSNWEEPSFQISSSSTPRLGNRPVEDKEAKPDADPKPVLINRYSLGSRNSVYEDMLPRNPSVLADDDNHNPDSSLGVGGQARYSVLPYPDIFDFDMYTGDLHASMAAFGISPGDNLVDELAVEAYKRLSRLDGTSESIATSHAHTQMGHIEGDFNRGDHHHRHLPSTDISVGGGSPPPGARSPTLTKFRFSLPIIGIGIGIGMEDIQTRDSVEDAFAHSTPTASFVDASGTRTLTSEGRLKLAGDHDIEYSCEDAFARATATASTRRGEYAMSAQFRFPITAPSNYMTPPATMAGRKAPDEGHSSESSPGGVSSTRGSGSNRAVARALSLTESFGNSNKSLSHRDSAKNPSLPSTASSPSKDQGSAQWQSDSRTGDQHRSVQLDNEIKRYQDRYRHPAYSRSPPLPGKAFSTSSSYSSESKYQDSVSGSLSRDSVPLPLPNTSATLPRSSSLSLSSSATVTAFASSTTAMRADSGRKESPPAEVGVHENRSSADSRSPPTVAATVGHGESPGEKGVRRVPLFRLPKTRRPLKVVDSNEIFNAGNSGGGGGDSTAFGDLDPEGGVDSGGSGNVKSRLQQQKQTVVGGPVSDAVRSIMRKVSMKKKLNSGLSKSVDFKVRENERMNKGHWDWERDHDTIVAGGGASGSALASGLKRSATVTRRRAGSAATATSGRTINLLREVNRQEEERRAGILSSNDTMNDVTLESVRVAVD</sequence>
<name>A0A9W8J3W9_9AGAR</name>
<feature type="region of interest" description="Disordered" evidence="1">
    <location>
        <begin position="247"/>
        <end position="270"/>
    </location>
</feature>
<organism evidence="3 4">
    <name type="scientific">Candolleomyces eurysporus</name>
    <dbReference type="NCBI Taxonomy" id="2828524"/>
    <lineage>
        <taxon>Eukaryota</taxon>
        <taxon>Fungi</taxon>
        <taxon>Dikarya</taxon>
        <taxon>Basidiomycota</taxon>
        <taxon>Agaricomycotina</taxon>
        <taxon>Agaricomycetes</taxon>
        <taxon>Agaricomycetidae</taxon>
        <taxon>Agaricales</taxon>
        <taxon>Agaricineae</taxon>
        <taxon>Psathyrellaceae</taxon>
        <taxon>Candolleomyces</taxon>
    </lineage>
</organism>
<dbReference type="Proteomes" id="UP001140091">
    <property type="component" value="Unassembled WGS sequence"/>
</dbReference>
<dbReference type="EMBL" id="JANBPK010001041">
    <property type="protein sequence ID" value="KAJ2926959.1"/>
    <property type="molecule type" value="Genomic_DNA"/>
</dbReference>
<feature type="compositionally biased region" description="Polar residues" evidence="1">
    <location>
        <begin position="665"/>
        <end position="675"/>
    </location>
</feature>
<feature type="compositionally biased region" description="Low complexity" evidence="1">
    <location>
        <begin position="204"/>
        <end position="217"/>
    </location>
</feature>
<gene>
    <name evidence="3" type="ORF">H1R20_g10152</name>
</gene>
<keyword evidence="4" id="KW-1185">Reference proteome</keyword>
<accession>A0A9W8J3W9</accession>
<dbReference type="AlphaFoldDB" id="A0A9W8J3W9"/>
<feature type="compositionally biased region" description="Low complexity" evidence="1">
    <location>
        <begin position="777"/>
        <end position="804"/>
    </location>
</feature>
<feature type="region of interest" description="Disordered" evidence="1">
    <location>
        <begin position="875"/>
        <end position="923"/>
    </location>
</feature>
<feature type="compositionally biased region" description="Polar residues" evidence="1">
    <location>
        <begin position="218"/>
        <end position="234"/>
    </location>
</feature>
<evidence type="ECO:0000313" key="3">
    <source>
        <dbReference type="EMBL" id="KAJ2926959.1"/>
    </source>
</evidence>
<feature type="compositionally biased region" description="Low complexity" evidence="1">
    <location>
        <begin position="640"/>
        <end position="649"/>
    </location>
</feature>
<protein>
    <submittedName>
        <fullName evidence="3">Uncharacterized protein</fullName>
    </submittedName>
</protein>
<proteinExistence type="predicted"/>
<evidence type="ECO:0000256" key="2">
    <source>
        <dbReference type="SAM" id="SignalP"/>
    </source>
</evidence>
<feature type="region of interest" description="Disordered" evidence="1">
    <location>
        <begin position="140"/>
        <end position="159"/>
    </location>
</feature>
<feature type="region of interest" description="Disordered" evidence="1">
    <location>
        <begin position="48"/>
        <end position="126"/>
    </location>
</feature>
<feature type="non-terminal residue" evidence="3">
    <location>
        <position position="1"/>
    </location>
</feature>
<feature type="compositionally biased region" description="Low complexity" evidence="1">
    <location>
        <begin position="746"/>
        <end position="762"/>
    </location>
</feature>
<feature type="region of interest" description="Disordered" evidence="1">
    <location>
        <begin position="616"/>
        <end position="849"/>
    </location>
</feature>
<feature type="compositionally biased region" description="Basic and acidic residues" evidence="1">
    <location>
        <begin position="808"/>
        <end position="828"/>
    </location>
</feature>
<feature type="compositionally biased region" description="Polar residues" evidence="1">
    <location>
        <begin position="906"/>
        <end position="917"/>
    </location>
</feature>
<evidence type="ECO:0000256" key="1">
    <source>
        <dbReference type="SAM" id="MobiDB-lite"/>
    </source>
</evidence>
<feature type="region of interest" description="Disordered" evidence="1">
    <location>
        <begin position="342"/>
        <end position="373"/>
    </location>
</feature>
<feature type="compositionally biased region" description="Polar residues" evidence="1">
    <location>
        <begin position="683"/>
        <end position="707"/>
    </location>
</feature>
<feature type="compositionally biased region" description="Basic and acidic residues" evidence="1">
    <location>
        <begin position="358"/>
        <end position="370"/>
    </location>
</feature>
<keyword evidence="2" id="KW-0732">Signal</keyword>
<feature type="compositionally biased region" description="Low complexity" evidence="1">
    <location>
        <begin position="86"/>
        <end position="96"/>
    </location>
</feature>
<feature type="chain" id="PRO_5040973098" evidence="2">
    <location>
        <begin position="25"/>
        <end position="1047"/>
    </location>
</feature>
<reference evidence="3" key="1">
    <citation type="submission" date="2022-06" db="EMBL/GenBank/DDBJ databases">
        <title>Genome Sequence of Candolleomyces eurysporus.</title>
        <authorList>
            <person name="Buettner E."/>
        </authorList>
    </citation>
    <scope>NUCLEOTIDE SEQUENCE</scope>
    <source>
        <strain evidence="3">VTCC 930004</strain>
    </source>
</reference>
<feature type="signal peptide" evidence="2">
    <location>
        <begin position="1"/>
        <end position="24"/>
    </location>
</feature>